<keyword evidence="3" id="KW-0812">Transmembrane</keyword>
<dbReference type="RefSeq" id="WP_345271204.1">
    <property type="nucleotide sequence ID" value="NZ_BAABHB010000019.1"/>
</dbReference>
<keyword evidence="1" id="KW-0175">Coiled coil</keyword>
<dbReference type="InterPro" id="IPR010559">
    <property type="entry name" value="Sig_transdc_His_kin_internal"/>
</dbReference>
<dbReference type="Pfam" id="PF06580">
    <property type="entry name" value="His_kinase"/>
    <property type="match status" value="1"/>
</dbReference>
<accession>A0ABP8L030</accession>
<evidence type="ECO:0000256" key="2">
    <source>
        <dbReference type="SAM" id="MobiDB-lite"/>
    </source>
</evidence>
<evidence type="ECO:0000259" key="4">
    <source>
        <dbReference type="Pfam" id="PF06580"/>
    </source>
</evidence>
<evidence type="ECO:0000313" key="6">
    <source>
        <dbReference type="Proteomes" id="UP001500936"/>
    </source>
</evidence>
<proteinExistence type="predicted"/>
<evidence type="ECO:0000256" key="1">
    <source>
        <dbReference type="SAM" id="Coils"/>
    </source>
</evidence>
<evidence type="ECO:0000256" key="3">
    <source>
        <dbReference type="SAM" id="Phobius"/>
    </source>
</evidence>
<evidence type="ECO:0000313" key="5">
    <source>
        <dbReference type="EMBL" id="GAA4419695.1"/>
    </source>
</evidence>
<keyword evidence="3" id="KW-1133">Transmembrane helix</keyword>
<dbReference type="PANTHER" id="PTHR34220">
    <property type="entry name" value="SENSOR HISTIDINE KINASE YPDA"/>
    <property type="match status" value="1"/>
</dbReference>
<dbReference type="PANTHER" id="PTHR34220:SF7">
    <property type="entry name" value="SENSOR HISTIDINE KINASE YPDA"/>
    <property type="match status" value="1"/>
</dbReference>
<reference evidence="6" key="1">
    <citation type="journal article" date="2019" name="Int. J. Syst. Evol. Microbiol.">
        <title>The Global Catalogue of Microorganisms (GCM) 10K type strain sequencing project: providing services to taxonomists for standard genome sequencing and annotation.</title>
        <authorList>
            <consortium name="The Broad Institute Genomics Platform"/>
            <consortium name="The Broad Institute Genome Sequencing Center for Infectious Disease"/>
            <person name="Wu L."/>
            <person name="Ma J."/>
        </authorList>
    </citation>
    <scope>NUCLEOTIDE SEQUENCE [LARGE SCALE GENOMIC DNA]</scope>
    <source>
        <strain evidence="6">JCM 17925</strain>
    </source>
</reference>
<dbReference type="EMBL" id="BAABHB010000019">
    <property type="protein sequence ID" value="GAA4419695.1"/>
    <property type="molecule type" value="Genomic_DNA"/>
</dbReference>
<dbReference type="InterPro" id="IPR050640">
    <property type="entry name" value="Bact_2-comp_sensor_kinase"/>
</dbReference>
<feature type="domain" description="Signal transduction histidine kinase internal region" evidence="4">
    <location>
        <begin position="206"/>
        <end position="285"/>
    </location>
</feature>
<comment type="caution">
    <text evidence="5">The sequence shown here is derived from an EMBL/GenBank/DDBJ whole genome shotgun (WGS) entry which is preliminary data.</text>
</comment>
<protein>
    <recommendedName>
        <fullName evidence="4">Signal transduction histidine kinase internal region domain-containing protein</fullName>
    </recommendedName>
</protein>
<dbReference type="Proteomes" id="UP001500936">
    <property type="component" value="Unassembled WGS sequence"/>
</dbReference>
<feature type="region of interest" description="Disordered" evidence="2">
    <location>
        <begin position="141"/>
        <end position="162"/>
    </location>
</feature>
<organism evidence="5 6">
    <name type="scientific">Nibrella viscosa</name>
    <dbReference type="NCBI Taxonomy" id="1084524"/>
    <lineage>
        <taxon>Bacteria</taxon>
        <taxon>Pseudomonadati</taxon>
        <taxon>Bacteroidota</taxon>
        <taxon>Cytophagia</taxon>
        <taxon>Cytophagales</taxon>
        <taxon>Spirosomataceae</taxon>
        <taxon>Nibrella</taxon>
    </lineage>
</organism>
<feature type="transmembrane region" description="Helical" evidence="3">
    <location>
        <begin position="164"/>
        <end position="181"/>
    </location>
</feature>
<sequence>MPTKRSRLMESSVPLNLSLSQKVRLATTVFAIYWPIRLYINIDRWDWFTFRYVWVLWLLEIPLTILFITGWLSVTEWLEEKFTSRTRRDYLIDVKWPAQLATFLIAGALAVMFNVGFHLLLRQLDKAVGRGPQGVRTVAMRTVPAPDQRSPATRSNDRNRRDRANNGLTVLAMLMAFYLSANRRGYRELAQLRINAEQLKREATQAQFVALRNQVNPHFLFNSLSILASLVEVDPKLSVRFIKQLSKVYRYILDQRDSERVSLKTELDFLDAYNFLLNIRFEGKLQILNKVPELEASRYGIAPLTLQLLVENAVKHNQMSVEQPLVVTIETAGDYLLVSNPLQRRPQAEDSTGMGLENITNRYRLLTDRPVSTGEEDNCFVIKLPLLP</sequence>
<feature type="transmembrane region" description="Helical" evidence="3">
    <location>
        <begin position="52"/>
        <end position="74"/>
    </location>
</feature>
<name>A0ABP8L030_9BACT</name>
<keyword evidence="3" id="KW-0472">Membrane</keyword>
<feature type="transmembrane region" description="Helical" evidence="3">
    <location>
        <begin position="100"/>
        <end position="121"/>
    </location>
</feature>
<gene>
    <name evidence="5" type="ORF">GCM10023187_54250</name>
</gene>
<keyword evidence="6" id="KW-1185">Reference proteome</keyword>
<feature type="coiled-coil region" evidence="1">
    <location>
        <begin position="182"/>
        <end position="209"/>
    </location>
</feature>